<gene>
    <name evidence="4" type="ORF">DI603_13310</name>
</gene>
<name>A0A2W5DNH8_9BURK</name>
<proteinExistence type="inferred from homology"/>
<evidence type="ECO:0000256" key="1">
    <source>
        <dbReference type="ARBA" id="ARBA00006484"/>
    </source>
</evidence>
<dbReference type="AlphaFoldDB" id="A0A2W5DNH8"/>
<dbReference type="FunFam" id="3.40.50.720:FF:000084">
    <property type="entry name" value="Short-chain dehydrogenase reductase"/>
    <property type="match status" value="1"/>
</dbReference>
<dbReference type="InterPro" id="IPR002347">
    <property type="entry name" value="SDR_fam"/>
</dbReference>
<accession>A0A2W5DNH8</accession>
<dbReference type="SMART" id="SM00822">
    <property type="entry name" value="PKS_KR"/>
    <property type="match status" value="1"/>
</dbReference>
<evidence type="ECO:0000313" key="5">
    <source>
        <dbReference type="Proteomes" id="UP000249633"/>
    </source>
</evidence>
<dbReference type="InterPro" id="IPR020904">
    <property type="entry name" value="Sc_DH/Rdtase_CS"/>
</dbReference>
<dbReference type="InterPro" id="IPR036291">
    <property type="entry name" value="NAD(P)-bd_dom_sf"/>
</dbReference>
<feature type="domain" description="Ketoreductase" evidence="3">
    <location>
        <begin position="10"/>
        <end position="224"/>
    </location>
</feature>
<comment type="caution">
    <text evidence="4">The sequence shown here is derived from an EMBL/GenBank/DDBJ whole genome shotgun (WGS) entry which is preliminary data.</text>
</comment>
<dbReference type="PRINTS" id="PR00081">
    <property type="entry name" value="GDHRDH"/>
</dbReference>
<sequence length="252" mass="25620">MSRSIALPDRVAVVTGAGQGIGRACALALAEAGARVVLAGRGEPALAETAAAITALDAAAPPVVQVCDVSDPGAVRDLFQSVFKQFGRLDVLVANAGVMDDALIAMVTPELVERVFATNTNGFLYCSQYASRLMARSGGGSIVALGSIVGQQGFAGQAVYAGAKAAVVGVARSLAKELAPQQIRVNVVAPGFVETALTDALPPARRDAAVASIALGRAGRPEDIADVVLFLASDLSRYMTGQVLGVDGGMRL</sequence>
<dbReference type="Gene3D" id="3.40.50.720">
    <property type="entry name" value="NAD(P)-binding Rossmann-like Domain"/>
    <property type="match status" value="1"/>
</dbReference>
<evidence type="ECO:0000313" key="4">
    <source>
        <dbReference type="EMBL" id="PZP31334.1"/>
    </source>
</evidence>
<dbReference type="NCBIfam" id="NF005559">
    <property type="entry name" value="PRK07231.1"/>
    <property type="match status" value="1"/>
</dbReference>
<dbReference type="PRINTS" id="PR00080">
    <property type="entry name" value="SDRFAMILY"/>
</dbReference>
<dbReference type="EMBL" id="QFOD01000011">
    <property type="protein sequence ID" value="PZP31334.1"/>
    <property type="molecule type" value="Genomic_DNA"/>
</dbReference>
<dbReference type="PROSITE" id="PS00061">
    <property type="entry name" value="ADH_SHORT"/>
    <property type="match status" value="1"/>
</dbReference>
<organism evidence="4 5">
    <name type="scientific">Roseateles depolymerans</name>
    <dbReference type="NCBI Taxonomy" id="76731"/>
    <lineage>
        <taxon>Bacteria</taxon>
        <taxon>Pseudomonadati</taxon>
        <taxon>Pseudomonadota</taxon>
        <taxon>Betaproteobacteria</taxon>
        <taxon>Burkholderiales</taxon>
        <taxon>Sphaerotilaceae</taxon>
        <taxon>Roseateles</taxon>
    </lineage>
</organism>
<reference evidence="4 5" key="1">
    <citation type="submission" date="2017-08" db="EMBL/GenBank/DDBJ databases">
        <title>Infants hospitalized years apart are colonized by the same room-sourced microbial strains.</title>
        <authorList>
            <person name="Brooks B."/>
            <person name="Olm M.R."/>
            <person name="Firek B.A."/>
            <person name="Baker R."/>
            <person name="Thomas B.C."/>
            <person name="Morowitz M.J."/>
            <person name="Banfield J.F."/>
        </authorList>
    </citation>
    <scope>NUCLEOTIDE SEQUENCE [LARGE SCALE GENOMIC DNA]</scope>
    <source>
        <strain evidence="4">S2_012_000_R2_81</strain>
    </source>
</reference>
<dbReference type="Proteomes" id="UP000249633">
    <property type="component" value="Unassembled WGS sequence"/>
</dbReference>
<evidence type="ECO:0000256" key="2">
    <source>
        <dbReference type="ARBA" id="ARBA00023002"/>
    </source>
</evidence>
<dbReference type="PANTHER" id="PTHR42760">
    <property type="entry name" value="SHORT-CHAIN DEHYDROGENASES/REDUCTASES FAMILY MEMBER"/>
    <property type="match status" value="1"/>
</dbReference>
<dbReference type="GO" id="GO:0016616">
    <property type="term" value="F:oxidoreductase activity, acting on the CH-OH group of donors, NAD or NADP as acceptor"/>
    <property type="evidence" value="ECO:0007669"/>
    <property type="project" value="TreeGrafter"/>
</dbReference>
<dbReference type="Pfam" id="PF13561">
    <property type="entry name" value="adh_short_C2"/>
    <property type="match status" value="1"/>
</dbReference>
<protein>
    <submittedName>
        <fullName evidence="4">3-oxoacyl-ACP reductase</fullName>
    </submittedName>
</protein>
<dbReference type="SUPFAM" id="SSF51735">
    <property type="entry name" value="NAD(P)-binding Rossmann-fold domains"/>
    <property type="match status" value="1"/>
</dbReference>
<dbReference type="PANTHER" id="PTHR42760:SF133">
    <property type="entry name" value="3-OXOACYL-[ACYL-CARRIER-PROTEIN] REDUCTASE"/>
    <property type="match status" value="1"/>
</dbReference>
<dbReference type="InterPro" id="IPR057326">
    <property type="entry name" value="KR_dom"/>
</dbReference>
<keyword evidence="2" id="KW-0560">Oxidoreductase</keyword>
<comment type="similarity">
    <text evidence="1">Belongs to the short-chain dehydrogenases/reductases (SDR) family.</text>
</comment>
<dbReference type="NCBIfam" id="NF009466">
    <property type="entry name" value="PRK12826.1-2"/>
    <property type="match status" value="1"/>
</dbReference>
<evidence type="ECO:0000259" key="3">
    <source>
        <dbReference type="SMART" id="SM00822"/>
    </source>
</evidence>